<evidence type="ECO:0000313" key="2">
    <source>
        <dbReference type="Proteomes" id="UP000603200"/>
    </source>
</evidence>
<gene>
    <name evidence="1" type="ORF">Ahu01nite_008610</name>
</gene>
<name>A0ABQ3ZGX0_9ACTN</name>
<accession>A0ABQ3ZGX0</accession>
<protein>
    <submittedName>
        <fullName evidence="1">Uncharacterized protein</fullName>
    </submittedName>
</protein>
<comment type="caution">
    <text evidence="1">The sequence shown here is derived from an EMBL/GenBank/DDBJ whole genome shotgun (WGS) entry which is preliminary data.</text>
</comment>
<sequence length="118" mass="13619">MTQRPIIDAGPSLNFFSINKERLLMSVLGPLSVPETVRGEVLRKAREDSRLQAAATVWRKLTPRWIEVLSDEVTPELDRVIYRVSRQPMHERVRERLRTLDDGLPPLVKTDLLAPAHW</sequence>
<proteinExistence type="predicted"/>
<dbReference type="RefSeq" id="WP_203835045.1">
    <property type="nucleotide sequence ID" value="NZ_BAAATV010000001.1"/>
</dbReference>
<dbReference type="Proteomes" id="UP000603200">
    <property type="component" value="Unassembled WGS sequence"/>
</dbReference>
<evidence type="ECO:0000313" key="1">
    <source>
        <dbReference type="EMBL" id="GIE17759.1"/>
    </source>
</evidence>
<keyword evidence="2" id="KW-1185">Reference proteome</keyword>
<organism evidence="1 2">
    <name type="scientific">Winogradskya humida</name>
    <dbReference type="NCBI Taxonomy" id="113566"/>
    <lineage>
        <taxon>Bacteria</taxon>
        <taxon>Bacillati</taxon>
        <taxon>Actinomycetota</taxon>
        <taxon>Actinomycetes</taxon>
        <taxon>Micromonosporales</taxon>
        <taxon>Micromonosporaceae</taxon>
        <taxon>Winogradskya</taxon>
    </lineage>
</organism>
<reference evidence="1 2" key="1">
    <citation type="submission" date="2021-01" db="EMBL/GenBank/DDBJ databases">
        <title>Whole genome shotgun sequence of Actinoplanes humidus NBRC 14915.</title>
        <authorList>
            <person name="Komaki H."/>
            <person name="Tamura T."/>
        </authorList>
    </citation>
    <scope>NUCLEOTIDE SEQUENCE [LARGE SCALE GENOMIC DNA]</scope>
    <source>
        <strain evidence="1 2">NBRC 14915</strain>
    </source>
</reference>
<dbReference type="EMBL" id="BOMN01000012">
    <property type="protein sequence ID" value="GIE17759.1"/>
    <property type="molecule type" value="Genomic_DNA"/>
</dbReference>